<dbReference type="OrthoDB" id="1723377at2759"/>
<dbReference type="PANTHER" id="PTHR37984">
    <property type="entry name" value="PROTEIN CBG26694"/>
    <property type="match status" value="1"/>
</dbReference>
<proteinExistence type="predicted"/>
<protein>
    <recommendedName>
        <fullName evidence="1">RNA-directed DNA polymerase</fullName>
        <ecNumber evidence="1">2.7.7.49</ecNumber>
    </recommendedName>
</protein>
<keyword evidence="15" id="KW-0233">DNA recombination</keyword>
<reference evidence="21" key="1">
    <citation type="journal article" date="2017" name="Front. Plant Sci.">
        <title>Climate Clever Clovers: New Paradigm to Reduce the Environmental Footprint of Ruminants by Breeding Low Methanogenic Forages Utilizing Haplotype Variation.</title>
        <authorList>
            <person name="Kaur P."/>
            <person name="Appels R."/>
            <person name="Bayer P.E."/>
            <person name="Keeble-Gagnere G."/>
            <person name="Wang J."/>
            <person name="Hirakawa H."/>
            <person name="Shirasawa K."/>
            <person name="Vercoe P."/>
            <person name="Stefanova K."/>
            <person name="Durmic Z."/>
            <person name="Nichols P."/>
            <person name="Revell C."/>
            <person name="Isobe S.N."/>
            <person name="Edwards D."/>
            <person name="Erskine W."/>
        </authorList>
    </citation>
    <scope>NUCLEOTIDE SEQUENCE [LARGE SCALE GENOMIC DNA]</scope>
    <source>
        <strain evidence="21">cv. Daliak</strain>
    </source>
</reference>
<dbReference type="InterPro" id="IPR001878">
    <property type="entry name" value="Znf_CCHC"/>
</dbReference>
<dbReference type="FunFam" id="3.10.20.370:FF:000001">
    <property type="entry name" value="Retrovirus-related Pol polyprotein from transposon 17.6-like protein"/>
    <property type="match status" value="1"/>
</dbReference>
<dbReference type="Pfam" id="PF03732">
    <property type="entry name" value="Retrotrans_gag"/>
    <property type="match status" value="1"/>
</dbReference>
<evidence type="ECO:0000259" key="18">
    <source>
        <dbReference type="PROSITE" id="PS50158"/>
    </source>
</evidence>
<keyword evidence="13" id="KW-0239">DNA-directed DNA polymerase</keyword>
<evidence type="ECO:0000256" key="12">
    <source>
        <dbReference type="ARBA" id="ARBA00022918"/>
    </source>
</evidence>
<dbReference type="InterPro" id="IPR021109">
    <property type="entry name" value="Peptidase_aspartic_dom_sf"/>
</dbReference>
<feature type="domain" description="CCHC-type" evidence="18">
    <location>
        <begin position="374"/>
        <end position="388"/>
    </location>
</feature>
<dbReference type="GO" id="GO:0006508">
    <property type="term" value="P:proteolysis"/>
    <property type="evidence" value="ECO:0007669"/>
    <property type="project" value="UniProtKB-KW"/>
</dbReference>
<evidence type="ECO:0000256" key="15">
    <source>
        <dbReference type="ARBA" id="ARBA00023172"/>
    </source>
</evidence>
<dbReference type="InterPro" id="IPR000477">
    <property type="entry name" value="RT_dom"/>
</dbReference>
<dbReference type="InterPro" id="IPR041373">
    <property type="entry name" value="RT_RNaseH"/>
</dbReference>
<evidence type="ECO:0000256" key="3">
    <source>
        <dbReference type="ARBA" id="ARBA00022679"/>
    </source>
</evidence>
<keyword evidence="5" id="KW-0540">Nuclease</keyword>
<evidence type="ECO:0000313" key="20">
    <source>
        <dbReference type="EMBL" id="GAU46228.1"/>
    </source>
</evidence>
<name>A0A2Z6NPI7_TRISU</name>
<dbReference type="CDD" id="cd00303">
    <property type="entry name" value="retropepsin_like"/>
    <property type="match status" value="1"/>
</dbReference>
<feature type="region of interest" description="Disordered" evidence="17">
    <location>
        <begin position="312"/>
        <end position="356"/>
    </location>
</feature>
<dbReference type="EC" id="2.7.7.49" evidence="1"/>
<dbReference type="SUPFAM" id="SSF56672">
    <property type="entry name" value="DNA/RNA polymerases"/>
    <property type="match status" value="1"/>
</dbReference>
<keyword evidence="12" id="KW-0695">RNA-directed DNA polymerase</keyword>
<evidence type="ECO:0000256" key="9">
    <source>
        <dbReference type="ARBA" id="ARBA00022801"/>
    </source>
</evidence>
<dbReference type="Gene3D" id="1.10.340.70">
    <property type="match status" value="1"/>
</dbReference>
<dbReference type="SMART" id="SM00343">
    <property type="entry name" value="ZnF_C2HC"/>
    <property type="match status" value="1"/>
</dbReference>
<dbReference type="GO" id="GO:0004190">
    <property type="term" value="F:aspartic-type endopeptidase activity"/>
    <property type="evidence" value="ECO:0007669"/>
    <property type="project" value="UniProtKB-KW"/>
</dbReference>
<dbReference type="Pfam" id="PF08284">
    <property type="entry name" value="RVP_2"/>
    <property type="match status" value="1"/>
</dbReference>
<dbReference type="Gene3D" id="3.30.70.270">
    <property type="match status" value="3"/>
</dbReference>
<feature type="domain" description="Integrase catalytic" evidence="19">
    <location>
        <begin position="1144"/>
        <end position="1307"/>
    </location>
</feature>
<dbReference type="Gene3D" id="3.10.10.10">
    <property type="entry name" value="HIV Type 1 Reverse Transcriptase, subunit A, domain 1"/>
    <property type="match status" value="1"/>
</dbReference>
<organism evidence="20 21">
    <name type="scientific">Trifolium subterraneum</name>
    <name type="common">Subterranean clover</name>
    <dbReference type="NCBI Taxonomy" id="3900"/>
    <lineage>
        <taxon>Eukaryota</taxon>
        <taxon>Viridiplantae</taxon>
        <taxon>Streptophyta</taxon>
        <taxon>Embryophyta</taxon>
        <taxon>Tracheophyta</taxon>
        <taxon>Spermatophyta</taxon>
        <taxon>Magnoliopsida</taxon>
        <taxon>eudicotyledons</taxon>
        <taxon>Gunneridae</taxon>
        <taxon>Pentapetalae</taxon>
        <taxon>rosids</taxon>
        <taxon>fabids</taxon>
        <taxon>Fabales</taxon>
        <taxon>Fabaceae</taxon>
        <taxon>Papilionoideae</taxon>
        <taxon>50 kb inversion clade</taxon>
        <taxon>NPAAA clade</taxon>
        <taxon>Hologalegina</taxon>
        <taxon>IRL clade</taxon>
        <taxon>Trifolieae</taxon>
        <taxon>Trifolium</taxon>
    </lineage>
</organism>
<keyword evidence="9" id="KW-0378">Hydrolase</keyword>
<dbReference type="FunFam" id="3.10.10.10:FF:000007">
    <property type="entry name" value="Retrovirus-related Pol polyprotein from transposon 17.6-like Protein"/>
    <property type="match status" value="1"/>
</dbReference>
<dbReference type="Proteomes" id="UP000242715">
    <property type="component" value="Unassembled WGS sequence"/>
</dbReference>
<keyword evidence="10" id="KW-0460">Magnesium</keyword>
<evidence type="ECO:0000256" key="7">
    <source>
        <dbReference type="ARBA" id="ARBA00022750"/>
    </source>
</evidence>
<evidence type="ECO:0000256" key="8">
    <source>
        <dbReference type="ARBA" id="ARBA00022759"/>
    </source>
</evidence>
<dbReference type="CDD" id="cd01647">
    <property type="entry name" value="RT_LTR"/>
    <property type="match status" value="1"/>
</dbReference>
<dbReference type="EMBL" id="DF974188">
    <property type="protein sequence ID" value="GAU46228.1"/>
    <property type="molecule type" value="Genomic_DNA"/>
</dbReference>
<dbReference type="SUPFAM" id="SSF57756">
    <property type="entry name" value="Retrovirus zinc finger-like domains"/>
    <property type="match status" value="1"/>
</dbReference>
<dbReference type="InterPro" id="IPR036875">
    <property type="entry name" value="Znf_CCHC_sf"/>
</dbReference>
<dbReference type="PROSITE" id="PS50158">
    <property type="entry name" value="ZF_CCHC"/>
    <property type="match status" value="1"/>
</dbReference>
<dbReference type="Pfam" id="PF00665">
    <property type="entry name" value="rve"/>
    <property type="match status" value="1"/>
</dbReference>
<sequence length="1505" mass="172556">MQIGAAEGFCGCSRSLETKLKLQFRWVLRSVEFETVQSCLELVQGLPAPKKIRAWNLMNRRICRASEIDSPQIAFVMGRGRPRRGTVEEEGEHHEYHGNPDANMWAHMMQQQQQQHQEMMAMFQQQMNNAQHQNMGGAAFREFCRMNPPEFVGEYVPATAREWIQRMGGILESMNCTEAEKVTFVTRFFRGDACNWWEGARTYMISSQTEMNWANFRRLFIAHYIPESYQLQMERELTELKQGGMTVAEYTTRFNELVRYVTDGNDAPTEAWKMKKYRFGLRADIAHDVSMQPVTNLGDLIQKSYHAEASLGDIRRERGEAAQRRKDSGKYNLQLKPRGSPNKGKQNYSPRSPRKCPECGVPHNGECVKGKDVCFYCKKPGHYKSNCPILQKQGDSSGATRTQGRVYSLDGEEAKTNNALITDVCLLNQSEIVVLFDCGATNSFISVDCVIRLGLQSSPLIPPMTVAVATGGRVTFKRVCQNCSVVVGSKTYFIDLICLPLKDLDVVLGMDWLSANTVYIGCAEKNLYVPMDITAESRALTALLQNTHQMIQYLFAENKCFSIMFTMNPEPSLHPSDIPIVSEFLDVFPEDVTCLPPEREIEFSIDLIPGSQPISVAPYRMSPLELRELKSQLEELLQKHFIRPSVSPWGAPVLLVKKKDGTMRLCIDYRQLNKVTIKNKYPLPRIDDLLDQLRGATIFSKINLRSSYHQIRIKSSDVSKTAFGTRYGHYEFLVMPFGLTNAPAEHAEHMRIVLEVLREKQLYAKFSKCEFWLTEVKFLGHVISQGGVSVDQSKVEAVLNWERPQNVSEVRSFLGLAGYYRRFILGFSEIALPLTRLTRKGASFVWDDVCEWSFNTLKEKLTSAPVLVIPDPNKKYIVYCDASHKGLGCVLMQDGAVVAYASRQLKPHEENYPTHDLELAAIIFALKIWRHHLYGVQFELFSDHKSLKYLFDQRELNMRQRRWMEYLKDFDFELNYHPGKANVVADALSRKALYASEVLMQQCNLYEKFRDMNLNVTYRRNGVRLNRMELSCDLRSMINRAQAFDMELQKRIGKPEFTVADDGTIQFEGRICVPNDTALKRLILGEAHKSGFSIHPGSTKMYHDLKKNYWWPNMKAEIAEFVSRCIVCQQVKIEHQKPAGPLQSLDIPEWKWEHITMDFVSGLPRDQKGRDSIWVIVDRLTKSAHFIAVKTTYKAPQYAQIFIEEIVKLHGVPLSIVSDRDSTFTSHFWRAFQKAMGTRLRMSTSYHPQTDGQSERTIQTLEDMLRACALEDGGTWSKHLHLIEFAYNNSYHASIGMAPYEALYGRKCRTPLCWTEVGDKALLGPDIIQETTLKIKSVKENMRIAQSRQKSYADHGRRPLEFDEGDHVFLRVTPKMGLRGVFKTKKLCPRYIGPYQILKRVGPVAYQLALPPSMSGMHDVFHVSQLRKFIPDPYQPVELETIDLKPDLTYQPEPVQIVGRDVKVLRSKRIPIVKVEWGQSPDGEFTWELESVMAENYPHLFSGKF</sequence>
<dbReference type="Pfam" id="PF17917">
    <property type="entry name" value="RT_RNaseH"/>
    <property type="match status" value="1"/>
</dbReference>
<dbReference type="Gene3D" id="2.40.70.10">
    <property type="entry name" value="Acid Proteases"/>
    <property type="match status" value="1"/>
</dbReference>
<evidence type="ECO:0000256" key="5">
    <source>
        <dbReference type="ARBA" id="ARBA00022722"/>
    </source>
</evidence>
<dbReference type="PANTHER" id="PTHR37984:SF5">
    <property type="entry name" value="PROTEIN NYNRIN-LIKE"/>
    <property type="match status" value="1"/>
</dbReference>
<evidence type="ECO:0000256" key="13">
    <source>
        <dbReference type="ARBA" id="ARBA00022932"/>
    </source>
</evidence>
<evidence type="ECO:0000256" key="14">
    <source>
        <dbReference type="ARBA" id="ARBA00023125"/>
    </source>
</evidence>
<dbReference type="SUPFAM" id="SSF50630">
    <property type="entry name" value="Acid proteases"/>
    <property type="match status" value="1"/>
</dbReference>
<evidence type="ECO:0000256" key="17">
    <source>
        <dbReference type="SAM" id="MobiDB-lite"/>
    </source>
</evidence>
<dbReference type="InterPro" id="IPR036397">
    <property type="entry name" value="RNaseH_sf"/>
</dbReference>
<evidence type="ECO:0000256" key="2">
    <source>
        <dbReference type="ARBA" id="ARBA00022670"/>
    </source>
</evidence>
<keyword evidence="4" id="KW-0548">Nucleotidyltransferase</keyword>
<keyword evidence="7" id="KW-0064">Aspartyl protease</keyword>
<dbReference type="FunFam" id="3.30.70.270:FF:000020">
    <property type="entry name" value="Transposon Tf2-6 polyprotein-like Protein"/>
    <property type="match status" value="1"/>
</dbReference>
<dbReference type="GO" id="GO:0015074">
    <property type="term" value="P:DNA integration"/>
    <property type="evidence" value="ECO:0007669"/>
    <property type="project" value="UniProtKB-KW"/>
</dbReference>
<dbReference type="InterPro" id="IPR041588">
    <property type="entry name" value="Integrase_H2C2"/>
</dbReference>
<dbReference type="CDD" id="cd09274">
    <property type="entry name" value="RNase_HI_RT_Ty3"/>
    <property type="match status" value="1"/>
</dbReference>
<dbReference type="GO" id="GO:0003887">
    <property type="term" value="F:DNA-directed DNA polymerase activity"/>
    <property type="evidence" value="ECO:0007669"/>
    <property type="project" value="UniProtKB-KW"/>
</dbReference>
<accession>A0A2Z6NPI7</accession>
<dbReference type="GO" id="GO:0006310">
    <property type="term" value="P:DNA recombination"/>
    <property type="evidence" value="ECO:0007669"/>
    <property type="project" value="UniProtKB-KW"/>
</dbReference>
<dbReference type="InterPro" id="IPR043128">
    <property type="entry name" value="Rev_trsase/Diguanyl_cyclase"/>
</dbReference>
<evidence type="ECO:0000256" key="10">
    <source>
        <dbReference type="ARBA" id="ARBA00022842"/>
    </source>
</evidence>
<keyword evidence="6" id="KW-0479">Metal-binding</keyword>
<feature type="compositionally biased region" description="Basic and acidic residues" evidence="17">
    <location>
        <begin position="313"/>
        <end position="329"/>
    </location>
</feature>
<dbReference type="Gene3D" id="3.30.420.10">
    <property type="entry name" value="Ribonuclease H-like superfamily/Ribonuclease H"/>
    <property type="match status" value="1"/>
</dbReference>
<dbReference type="GO" id="GO:0003677">
    <property type="term" value="F:DNA binding"/>
    <property type="evidence" value="ECO:0007669"/>
    <property type="project" value="UniProtKB-KW"/>
</dbReference>
<dbReference type="InterPro" id="IPR005162">
    <property type="entry name" value="Retrotrans_gag_dom"/>
</dbReference>
<evidence type="ECO:0000259" key="19">
    <source>
        <dbReference type="PROSITE" id="PS50994"/>
    </source>
</evidence>
<evidence type="ECO:0000256" key="11">
    <source>
        <dbReference type="ARBA" id="ARBA00022908"/>
    </source>
</evidence>
<dbReference type="Pfam" id="PF17921">
    <property type="entry name" value="Integrase_H2C2"/>
    <property type="match status" value="1"/>
</dbReference>
<keyword evidence="8" id="KW-0255">Endonuclease</keyword>
<dbReference type="GO" id="GO:0003964">
    <property type="term" value="F:RNA-directed DNA polymerase activity"/>
    <property type="evidence" value="ECO:0007669"/>
    <property type="project" value="UniProtKB-KW"/>
</dbReference>
<dbReference type="GO" id="GO:0004519">
    <property type="term" value="F:endonuclease activity"/>
    <property type="evidence" value="ECO:0007669"/>
    <property type="project" value="UniProtKB-KW"/>
</dbReference>
<keyword evidence="3" id="KW-0808">Transferase</keyword>
<dbReference type="PROSITE" id="PS50994">
    <property type="entry name" value="INTEGRASE"/>
    <property type="match status" value="1"/>
</dbReference>
<dbReference type="InterPro" id="IPR043502">
    <property type="entry name" value="DNA/RNA_pol_sf"/>
</dbReference>
<evidence type="ECO:0000256" key="16">
    <source>
        <dbReference type="PROSITE-ProRule" id="PRU00047"/>
    </source>
</evidence>
<keyword evidence="11" id="KW-0229">DNA integration</keyword>
<keyword evidence="2" id="KW-0645">Protease</keyword>
<dbReference type="FunFam" id="3.30.420.10:FF:000032">
    <property type="entry name" value="Retrovirus-related Pol polyprotein from transposon 297-like Protein"/>
    <property type="match status" value="1"/>
</dbReference>
<dbReference type="SUPFAM" id="SSF53098">
    <property type="entry name" value="Ribonuclease H-like"/>
    <property type="match status" value="1"/>
</dbReference>
<dbReference type="InterPro" id="IPR001584">
    <property type="entry name" value="Integrase_cat-core"/>
</dbReference>
<keyword evidence="21" id="KW-1185">Reference proteome</keyword>
<evidence type="ECO:0000256" key="4">
    <source>
        <dbReference type="ARBA" id="ARBA00022695"/>
    </source>
</evidence>
<dbReference type="Pfam" id="PF24626">
    <property type="entry name" value="SH3_Tf2-1"/>
    <property type="match status" value="1"/>
</dbReference>
<dbReference type="InterPro" id="IPR050951">
    <property type="entry name" value="Retrovirus_Pol_polyprotein"/>
</dbReference>
<keyword evidence="16" id="KW-0862">Zinc</keyword>
<gene>
    <name evidence="20" type="ORF">TSUD_374740</name>
</gene>
<evidence type="ECO:0000313" key="21">
    <source>
        <dbReference type="Proteomes" id="UP000242715"/>
    </source>
</evidence>
<evidence type="ECO:0000256" key="6">
    <source>
        <dbReference type="ARBA" id="ARBA00022723"/>
    </source>
</evidence>
<dbReference type="Gene3D" id="4.10.60.10">
    <property type="entry name" value="Zinc finger, CCHC-type"/>
    <property type="match status" value="1"/>
</dbReference>
<dbReference type="GO" id="GO:0008270">
    <property type="term" value="F:zinc ion binding"/>
    <property type="evidence" value="ECO:0007669"/>
    <property type="project" value="UniProtKB-KW"/>
</dbReference>
<keyword evidence="16" id="KW-0863">Zinc-finger</keyword>
<dbReference type="InterPro" id="IPR056924">
    <property type="entry name" value="SH3_Tf2-1"/>
</dbReference>
<dbReference type="Pfam" id="PF00078">
    <property type="entry name" value="RVT_1"/>
    <property type="match status" value="1"/>
</dbReference>
<evidence type="ECO:0000256" key="1">
    <source>
        <dbReference type="ARBA" id="ARBA00012493"/>
    </source>
</evidence>
<dbReference type="InterPro" id="IPR012337">
    <property type="entry name" value="RNaseH-like_sf"/>
</dbReference>
<keyword evidence="14" id="KW-0238">DNA-binding</keyword>